<feature type="transmembrane region" description="Helical" evidence="1">
    <location>
        <begin position="7"/>
        <end position="28"/>
    </location>
</feature>
<comment type="caution">
    <text evidence="2">The sequence shown here is derived from an EMBL/GenBank/DDBJ whole genome shotgun (WGS) entry which is preliminary data.</text>
</comment>
<evidence type="ECO:0008006" key="4">
    <source>
        <dbReference type="Google" id="ProtNLM"/>
    </source>
</evidence>
<keyword evidence="1" id="KW-1133">Transmembrane helix</keyword>
<evidence type="ECO:0000256" key="1">
    <source>
        <dbReference type="SAM" id="Phobius"/>
    </source>
</evidence>
<keyword evidence="1" id="KW-0472">Membrane</keyword>
<dbReference type="EMBL" id="JBHSCR010000001">
    <property type="protein sequence ID" value="MFC4346873.1"/>
    <property type="molecule type" value="Genomic_DNA"/>
</dbReference>
<feature type="transmembrane region" description="Helical" evidence="1">
    <location>
        <begin position="43"/>
        <end position="63"/>
    </location>
</feature>
<dbReference type="RefSeq" id="WP_068147112.1">
    <property type="nucleotide sequence ID" value="NZ_JBHSCR010000001.1"/>
</dbReference>
<reference evidence="3" key="1">
    <citation type="journal article" date="2019" name="Int. J. Syst. Evol. Microbiol.">
        <title>The Global Catalogue of Microorganisms (GCM) 10K type strain sequencing project: providing services to taxonomists for standard genome sequencing and annotation.</title>
        <authorList>
            <consortium name="The Broad Institute Genomics Platform"/>
            <consortium name="The Broad Institute Genome Sequencing Center for Infectious Disease"/>
            <person name="Wu L."/>
            <person name="Ma J."/>
        </authorList>
    </citation>
    <scope>NUCLEOTIDE SEQUENCE [LARGE SCALE GENOMIC DNA]</scope>
    <source>
        <strain evidence="3">CGMCC 1.15304</strain>
    </source>
</reference>
<protein>
    <recommendedName>
        <fullName evidence="4">DUF4760 domain-containing protein</fullName>
    </recommendedName>
</protein>
<keyword evidence="3" id="KW-1185">Reference proteome</keyword>
<name>A0ABV8U8R5_9PROT</name>
<organism evidence="2 3">
    <name type="scientific">Kordiimonas lipolytica</name>
    <dbReference type="NCBI Taxonomy" id="1662421"/>
    <lineage>
        <taxon>Bacteria</taxon>
        <taxon>Pseudomonadati</taxon>
        <taxon>Pseudomonadota</taxon>
        <taxon>Alphaproteobacteria</taxon>
        <taxon>Kordiimonadales</taxon>
        <taxon>Kordiimonadaceae</taxon>
        <taxon>Kordiimonas</taxon>
    </lineage>
</organism>
<evidence type="ECO:0000313" key="2">
    <source>
        <dbReference type="EMBL" id="MFC4346873.1"/>
    </source>
</evidence>
<gene>
    <name evidence="2" type="ORF">ACFO5Q_03335</name>
</gene>
<accession>A0ABV8U8R5</accession>
<sequence>MKKLLDNIHFYIFGIFTGIVLSGVLYLFGTKSGLLDWIYQHEALAGSLIAAIAAASTVLYLHLQIRQNGLHEEQQRQGRLDAERSILAHALDDLSGYANLCLEQAKVMASNNTSRPEPPVLPMESIRTVKACIEFAPNQPRSRMMSLLNNIQVGKSRLSDEISEYVGRENRRWPSDYTPDEKLKYYFISATTFVEISLQIQSLWDFARSESPTDFTSISFQFRISRILHPQTSGWLTWGGFAEHLSNHLDEKDYLSV</sequence>
<proteinExistence type="predicted"/>
<keyword evidence="1" id="KW-0812">Transmembrane</keyword>
<dbReference type="Proteomes" id="UP001595776">
    <property type="component" value="Unassembled WGS sequence"/>
</dbReference>
<evidence type="ECO:0000313" key="3">
    <source>
        <dbReference type="Proteomes" id="UP001595776"/>
    </source>
</evidence>